<reference evidence="2" key="1">
    <citation type="submission" date="2021-02" db="EMBL/GenBank/DDBJ databases">
        <authorList>
            <person name="Dougan E. K."/>
            <person name="Rhodes N."/>
            <person name="Thang M."/>
            <person name="Chan C."/>
        </authorList>
    </citation>
    <scope>NUCLEOTIDE SEQUENCE</scope>
</reference>
<proteinExistence type="predicted"/>
<dbReference type="AlphaFoldDB" id="A0A812PW50"/>
<gene>
    <name evidence="2" type="ORF">SNAT2548_LOCUS19353</name>
</gene>
<evidence type="ECO:0000313" key="3">
    <source>
        <dbReference type="Proteomes" id="UP000604046"/>
    </source>
</evidence>
<evidence type="ECO:0000313" key="2">
    <source>
        <dbReference type="EMBL" id="CAE7360371.1"/>
    </source>
</evidence>
<dbReference type="EMBL" id="CAJNDS010002175">
    <property type="protein sequence ID" value="CAE7360371.1"/>
    <property type="molecule type" value="Genomic_DNA"/>
</dbReference>
<name>A0A812PW50_9DINO</name>
<dbReference type="Proteomes" id="UP000604046">
    <property type="component" value="Unassembled WGS sequence"/>
</dbReference>
<evidence type="ECO:0000256" key="1">
    <source>
        <dbReference type="SAM" id="MobiDB-lite"/>
    </source>
</evidence>
<organism evidence="2 3">
    <name type="scientific">Symbiodinium natans</name>
    <dbReference type="NCBI Taxonomy" id="878477"/>
    <lineage>
        <taxon>Eukaryota</taxon>
        <taxon>Sar</taxon>
        <taxon>Alveolata</taxon>
        <taxon>Dinophyceae</taxon>
        <taxon>Suessiales</taxon>
        <taxon>Symbiodiniaceae</taxon>
        <taxon>Symbiodinium</taxon>
    </lineage>
</organism>
<accession>A0A812PW50</accession>
<comment type="caution">
    <text evidence="2">The sequence shown here is derived from an EMBL/GenBank/DDBJ whole genome shotgun (WGS) entry which is preliminary data.</text>
</comment>
<feature type="region of interest" description="Disordered" evidence="1">
    <location>
        <begin position="1"/>
        <end position="45"/>
    </location>
</feature>
<keyword evidence="3" id="KW-1185">Reference proteome</keyword>
<sequence>MDQAESVPPKARSVARSVASEESKPTSPKHAGRVRARITPQHFSPTGTSFRDVHVSFLPMSFSIRAADYEGHVWTARSEMMPGHLAVDRCKYKIDPSGKDVLITLWAADKDQSFKGLTHLEMFRTEFVEPVGVSKSRFI</sequence>
<dbReference type="OrthoDB" id="447430at2759"/>
<protein>
    <submittedName>
        <fullName evidence="2">Uncharacterized protein</fullName>
    </submittedName>
</protein>